<dbReference type="CDD" id="cd14733">
    <property type="entry name" value="BACK"/>
    <property type="match status" value="1"/>
</dbReference>
<evidence type="ECO:0000313" key="2">
    <source>
        <dbReference type="EMBL" id="JAG26551.1"/>
    </source>
</evidence>
<dbReference type="Pfam" id="PF00651">
    <property type="entry name" value="BTB"/>
    <property type="match status" value="2"/>
</dbReference>
<dbReference type="SMART" id="SM00225">
    <property type="entry name" value="BTB"/>
    <property type="match status" value="2"/>
</dbReference>
<dbReference type="AlphaFoldDB" id="A0A0A9Y4K6"/>
<organism evidence="2">
    <name type="scientific">Lygus hesperus</name>
    <name type="common">Western plant bug</name>
    <dbReference type="NCBI Taxonomy" id="30085"/>
    <lineage>
        <taxon>Eukaryota</taxon>
        <taxon>Metazoa</taxon>
        <taxon>Ecdysozoa</taxon>
        <taxon>Arthropoda</taxon>
        <taxon>Hexapoda</taxon>
        <taxon>Insecta</taxon>
        <taxon>Pterygota</taxon>
        <taxon>Neoptera</taxon>
        <taxon>Paraneoptera</taxon>
        <taxon>Hemiptera</taxon>
        <taxon>Heteroptera</taxon>
        <taxon>Panheteroptera</taxon>
        <taxon>Cimicomorpha</taxon>
        <taxon>Miridae</taxon>
        <taxon>Mirini</taxon>
        <taxon>Lygus</taxon>
    </lineage>
</organism>
<name>A0A0A9Y4K6_LYGHE</name>
<dbReference type="Gene3D" id="3.30.710.10">
    <property type="entry name" value="Potassium Channel Kv1.1, Chain A"/>
    <property type="match status" value="2"/>
</dbReference>
<gene>
    <name evidence="2" type="primary">spop_0</name>
    <name evidence="2" type="ORF">CM83_35047</name>
</gene>
<dbReference type="InterPro" id="IPR011333">
    <property type="entry name" value="SKP1/BTB/POZ_sf"/>
</dbReference>
<dbReference type="CDD" id="cd18186">
    <property type="entry name" value="BTB_POZ_ZBTB_KLHL-like"/>
    <property type="match status" value="2"/>
</dbReference>
<feature type="domain" description="BTB" evidence="1">
    <location>
        <begin position="332"/>
        <end position="395"/>
    </location>
</feature>
<dbReference type="Gene3D" id="1.25.40.420">
    <property type="match status" value="1"/>
</dbReference>
<protein>
    <submittedName>
        <fullName evidence="2">Speckle-type POZ protein</fullName>
    </submittedName>
</protein>
<dbReference type="InterPro" id="IPR000210">
    <property type="entry name" value="BTB/POZ_dom"/>
</dbReference>
<reference evidence="2" key="2">
    <citation type="submission" date="2014-07" db="EMBL/GenBank/DDBJ databases">
        <authorList>
            <person name="Hull J."/>
        </authorList>
    </citation>
    <scope>NUCLEOTIDE SEQUENCE</scope>
</reference>
<dbReference type="EMBL" id="GBHO01017053">
    <property type="protein sequence ID" value="JAG26551.1"/>
    <property type="molecule type" value="Transcribed_RNA"/>
</dbReference>
<evidence type="ECO:0000259" key="1">
    <source>
        <dbReference type="PROSITE" id="PS50097"/>
    </source>
</evidence>
<dbReference type="PANTHER" id="PTHR24413">
    <property type="entry name" value="SPECKLE-TYPE POZ PROTEIN"/>
    <property type="match status" value="1"/>
</dbReference>
<feature type="domain" description="BTB" evidence="1">
    <location>
        <begin position="24"/>
        <end position="90"/>
    </location>
</feature>
<proteinExistence type="predicted"/>
<dbReference type="SUPFAM" id="SSF54695">
    <property type="entry name" value="POZ domain"/>
    <property type="match status" value="2"/>
</dbReference>
<accession>A0A0A9Y4K6</accession>
<reference evidence="2" key="1">
    <citation type="journal article" date="2014" name="PLoS ONE">
        <title>Transcriptome-Based Identification of ABC Transporters in the Western Tarnished Plant Bug Lygus hesperus.</title>
        <authorList>
            <person name="Hull J.J."/>
            <person name="Chaney K."/>
            <person name="Geib S.M."/>
            <person name="Fabrick J.A."/>
            <person name="Brent C.S."/>
            <person name="Walsh D."/>
            <person name="Lavine L.C."/>
        </authorList>
    </citation>
    <scope>NUCLEOTIDE SEQUENCE</scope>
</reference>
<dbReference type="PROSITE" id="PS50097">
    <property type="entry name" value="BTB"/>
    <property type="match status" value="2"/>
</dbReference>
<sequence>MSEMDPFNQVFGRLHDFMRQGVFTDLVFLVDNSTFTAHKVVLAACSSAFRYMFSEMENSANNQVLIPDVNAETFSVFLDFLYRKDVNLEKARADQLLSLADQYDVEDLAKLCDDSLEASLNVENAVDVLMLADSYGRADLKLKVSRFIEKRRNSVYSCGGWEKLEDNFELVKEILGNFFEKEPCPKELYQEDSTAKKTWTVLNYSWISEEGAVRRLEKSYPAKLELSIHGFHYCFRVSLVHMCCQIAVKLCLVHQDGAPIVIEVTRTNNCRLSSVTKMCIEPCQWESNPEKTLSIFISGFDLITYPFDLTVSLKIPQADMLFSPRKPLRLSPDAKLVVENDVIFICKRILAEKSDFFRRLFATAEVQEFEVHDIPLQTLKKLVSFMNSDSMPSPDEVNLNLLRGAVKLKLEGLIAHCVSILKTKMTISNASEMSAAAEQLCLDQLENAAKEFIVKRAEVIVKSNKLHLFKNNRAAMKELFLKGGCLK</sequence>